<dbReference type="PROSITE" id="PS00027">
    <property type="entry name" value="HOMEOBOX_1"/>
    <property type="match status" value="1"/>
</dbReference>
<proteinExistence type="inferred from homology"/>
<evidence type="ECO:0000256" key="3">
    <source>
        <dbReference type="ARBA" id="ARBA00022801"/>
    </source>
</evidence>
<dbReference type="Pfam" id="PF00491">
    <property type="entry name" value="Arginase"/>
    <property type="match status" value="1"/>
</dbReference>
<evidence type="ECO:0000256" key="1">
    <source>
        <dbReference type="ARBA" id="ARBA00009227"/>
    </source>
</evidence>
<keyword evidence="4 7" id="KW-0238">DNA-binding</keyword>
<dbReference type="SUPFAM" id="SSF46689">
    <property type="entry name" value="Homeodomain-like"/>
    <property type="match status" value="1"/>
</dbReference>
<evidence type="ECO:0000256" key="2">
    <source>
        <dbReference type="ARBA" id="ARBA00022723"/>
    </source>
</evidence>
<dbReference type="GO" id="GO:0008783">
    <property type="term" value="F:agmatinase activity"/>
    <property type="evidence" value="ECO:0007669"/>
    <property type="project" value="TreeGrafter"/>
</dbReference>
<evidence type="ECO:0000256" key="9">
    <source>
        <dbReference type="RuleBase" id="RU003684"/>
    </source>
</evidence>
<dbReference type="Gene3D" id="3.40.800.10">
    <property type="entry name" value="Ureohydrolase domain"/>
    <property type="match status" value="1"/>
</dbReference>
<evidence type="ECO:0000256" key="4">
    <source>
        <dbReference type="ARBA" id="ARBA00023125"/>
    </source>
</evidence>
<dbReference type="STRING" id="50429.A0A2B4RS60"/>
<gene>
    <name evidence="12" type="primary">gbuA</name>
    <name evidence="12" type="ORF">AWC38_SpisGene14252</name>
</gene>
<keyword evidence="2" id="KW-0479">Metal-binding</keyword>
<keyword evidence="5 7" id="KW-0371">Homeobox</keyword>
<dbReference type="PANTHER" id="PTHR11358">
    <property type="entry name" value="ARGINASE/AGMATINASE"/>
    <property type="match status" value="1"/>
</dbReference>
<dbReference type="InterPro" id="IPR020855">
    <property type="entry name" value="Ureohydrolase_Mn_BS"/>
</dbReference>
<keyword evidence="13" id="KW-1185">Reference proteome</keyword>
<dbReference type="GO" id="GO:0003677">
    <property type="term" value="F:DNA binding"/>
    <property type="evidence" value="ECO:0007669"/>
    <property type="project" value="UniProtKB-UniRule"/>
</dbReference>
<dbReference type="GO" id="GO:0000981">
    <property type="term" value="F:DNA-binding transcription factor activity, RNA polymerase II-specific"/>
    <property type="evidence" value="ECO:0007669"/>
    <property type="project" value="InterPro"/>
</dbReference>
<reference evidence="13" key="1">
    <citation type="journal article" date="2017" name="bioRxiv">
        <title>Comparative analysis of the genomes of Stylophora pistillata and Acropora digitifera provides evidence for extensive differences between species of corals.</title>
        <authorList>
            <person name="Voolstra C.R."/>
            <person name="Li Y."/>
            <person name="Liew Y.J."/>
            <person name="Baumgarten S."/>
            <person name="Zoccola D."/>
            <person name="Flot J.-F."/>
            <person name="Tambutte S."/>
            <person name="Allemand D."/>
            <person name="Aranda M."/>
        </authorList>
    </citation>
    <scope>NUCLEOTIDE SEQUENCE [LARGE SCALE GENOMIC DNA]</scope>
</reference>
<sequence>MHQSTELDMAQNLPFSIANILRADFPDPSRISKLPQIVHEQRHRENRGTLFETRNQSLRGIHFSCDEERFFGGNNERSPYVDGLENCIKFPQSDFVGIEGQEQSSLNGERKGHGTKKSKAQNSPRGRKTLGRKSSTRRRTNFSLMQVMYLKDTFSRQHYLTRNERRVLADALELKEIQIRNWFQNRRYLLRRSEVNQTKQVTARVGQSLGPRQIRAESCLLRPYNNATGAAPFETLMVADLGDIPINTYNLAATVQIIHKHIAAIAGYGCIPLVLGGDHTISYPILQGIKEKHGPVGLVHIDAHSDTNDVMFGEKITHGTTFRRAVEEGLLDCERVVQIGLRGSGYTGKDYSWAEDQAKDCWHKSLEPLMAEVRQQMGSGPVYISFDIDSLDPAFAPGTGTPEIGGLTSIQGMEIVRGCLGLNIVGGDLVEVRIFSFHPGYPNWPA</sequence>
<keyword evidence="6 7" id="KW-0539">Nucleus</keyword>
<dbReference type="Proteomes" id="UP000225706">
    <property type="component" value="Unassembled WGS sequence"/>
</dbReference>
<dbReference type="InterPro" id="IPR001356">
    <property type="entry name" value="HD"/>
</dbReference>
<dbReference type="InterPro" id="IPR017970">
    <property type="entry name" value="Homeobox_CS"/>
</dbReference>
<feature type="region of interest" description="Disordered" evidence="10">
    <location>
        <begin position="100"/>
        <end position="137"/>
    </location>
</feature>
<keyword evidence="3 9" id="KW-0378">Hydrolase</keyword>
<organism evidence="12 13">
    <name type="scientific">Stylophora pistillata</name>
    <name type="common">Smooth cauliflower coral</name>
    <dbReference type="NCBI Taxonomy" id="50429"/>
    <lineage>
        <taxon>Eukaryota</taxon>
        <taxon>Metazoa</taxon>
        <taxon>Cnidaria</taxon>
        <taxon>Anthozoa</taxon>
        <taxon>Hexacorallia</taxon>
        <taxon>Scleractinia</taxon>
        <taxon>Astrocoeniina</taxon>
        <taxon>Pocilloporidae</taxon>
        <taxon>Stylophora</taxon>
    </lineage>
</organism>
<dbReference type="PROSITE" id="PS50071">
    <property type="entry name" value="HOMEOBOX_2"/>
    <property type="match status" value="1"/>
</dbReference>
<dbReference type="AlphaFoldDB" id="A0A2B4RS60"/>
<feature type="DNA-binding region" description="Homeobox" evidence="7">
    <location>
        <begin position="135"/>
        <end position="194"/>
    </location>
</feature>
<evidence type="ECO:0000256" key="7">
    <source>
        <dbReference type="PROSITE-ProRule" id="PRU00108"/>
    </source>
</evidence>
<feature type="compositionally biased region" description="Basic residues" evidence="10">
    <location>
        <begin position="113"/>
        <end position="137"/>
    </location>
</feature>
<dbReference type="GO" id="GO:0046872">
    <property type="term" value="F:metal ion binding"/>
    <property type="evidence" value="ECO:0007669"/>
    <property type="project" value="UniProtKB-KW"/>
</dbReference>
<dbReference type="CDD" id="cd00086">
    <property type="entry name" value="homeodomain"/>
    <property type="match status" value="1"/>
</dbReference>
<evidence type="ECO:0000313" key="12">
    <source>
        <dbReference type="EMBL" id="PFX21274.1"/>
    </source>
</evidence>
<dbReference type="CDD" id="cd11592">
    <property type="entry name" value="Agmatinase_PAH"/>
    <property type="match status" value="1"/>
</dbReference>
<dbReference type="EMBL" id="LSMT01000284">
    <property type="protein sequence ID" value="PFX21274.1"/>
    <property type="molecule type" value="Genomic_DNA"/>
</dbReference>
<dbReference type="OrthoDB" id="6159439at2759"/>
<dbReference type="PROSITE" id="PS01053">
    <property type="entry name" value="ARGINASE_1"/>
    <property type="match status" value="1"/>
</dbReference>
<evidence type="ECO:0000313" key="13">
    <source>
        <dbReference type="Proteomes" id="UP000225706"/>
    </source>
</evidence>
<accession>A0A2B4RS60</accession>
<dbReference type="PANTHER" id="PTHR11358:SF26">
    <property type="entry name" value="GUANIDINO ACID HYDROLASE, MITOCHONDRIAL"/>
    <property type="match status" value="1"/>
</dbReference>
<comment type="subcellular location">
    <subcellularLocation>
        <location evidence="7 8">Nucleus</location>
    </subcellularLocation>
</comment>
<dbReference type="InterPro" id="IPR023696">
    <property type="entry name" value="Ureohydrolase_dom_sf"/>
</dbReference>
<dbReference type="Pfam" id="PF00046">
    <property type="entry name" value="Homeodomain"/>
    <property type="match status" value="1"/>
</dbReference>
<dbReference type="GO" id="GO:0005634">
    <property type="term" value="C:nucleus"/>
    <property type="evidence" value="ECO:0007669"/>
    <property type="project" value="UniProtKB-SubCell"/>
</dbReference>
<dbReference type="PROSITE" id="PS51409">
    <property type="entry name" value="ARGINASE_2"/>
    <property type="match status" value="1"/>
</dbReference>
<dbReference type="SUPFAM" id="SSF52768">
    <property type="entry name" value="Arginase/deacetylase"/>
    <property type="match status" value="1"/>
</dbReference>
<comment type="similarity">
    <text evidence="1">Belongs to the arginase family. Agmatinase subfamily.</text>
</comment>
<evidence type="ECO:0000259" key="11">
    <source>
        <dbReference type="PROSITE" id="PS50071"/>
    </source>
</evidence>
<dbReference type="SMART" id="SM00389">
    <property type="entry name" value="HOX"/>
    <property type="match status" value="1"/>
</dbReference>
<evidence type="ECO:0000256" key="5">
    <source>
        <dbReference type="ARBA" id="ARBA00023155"/>
    </source>
</evidence>
<dbReference type="InterPro" id="IPR006035">
    <property type="entry name" value="Ureohydrolase"/>
</dbReference>
<name>A0A2B4RS60_STYPI</name>
<protein>
    <submittedName>
        <fullName evidence="12">Guanidinobutyrase</fullName>
    </submittedName>
</protein>
<feature type="domain" description="Homeobox" evidence="11">
    <location>
        <begin position="133"/>
        <end position="193"/>
    </location>
</feature>
<evidence type="ECO:0000256" key="10">
    <source>
        <dbReference type="SAM" id="MobiDB-lite"/>
    </source>
</evidence>
<dbReference type="Gene3D" id="1.10.10.60">
    <property type="entry name" value="Homeodomain-like"/>
    <property type="match status" value="1"/>
</dbReference>
<dbReference type="InterPro" id="IPR009057">
    <property type="entry name" value="Homeodomain-like_sf"/>
</dbReference>
<evidence type="ECO:0000256" key="8">
    <source>
        <dbReference type="RuleBase" id="RU000682"/>
    </source>
</evidence>
<evidence type="ECO:0000256" key="6">
    <source>
        <dbReference type="ARBA" id="ARBA00023242"/>
    </source>
</evidence>
<dbReference type="GO" id="GO:0033389">
    <property type="term" value="P:putrescine biosynthetic process from arginine, via agmatine"/>
    <property type="evidence" value="ECO:0007669"/>
    <property type="project" value="TreeGrafter"/>
</dbReference>
<comment type="caution">
    <text evidence="12">The sequence shown here is derived from an EMBL/GenBank/DDBJ whole genome shotgun (WGS) entry which is preliminary data.</text>
</comment>